<evidence type="ECO:0000259" key="10">
    <source>
        <dbReference type="PROSITE" id="PS51194"/>
    </source>
</evidence>
<dbReference type="PANTHER" id="PTHR47959">
    <property type="entry name" value="ATP-DEPENDENT RNA HELICASE RHLE-RELATED"/>
    <property type="match status" value="1"/>
</dbReference>
<evidence type="ECO:0000259" key="9">
    <source>
        <dbReference type="PROSITE" id="PS51192"/>
    </source>
</evidence>
<keyword evidence="5" id="KW-0067">ATP-binding</keyword>
<dbReference type="InterPro" id="IPR001650">
    <property type="entry name" value="Helicase_C-like"/>
</dbReference>
<feature type="compositionally biased region" description="Acidic residues" evidence="8">
    <location>
        <begin position="455"/>
        <end position="472"/>
    </location>
</feature>
<evidence type="ECO:0000256" key="2">
    <source>
        <dbReference type="ARBA" id="ARBA00022741"/>
    </source>
</evidence>
<keyword evidence="12" id="KW-1185">Reference proteome</keyword>
<keyword evidence="3" id="KW-0378">Hydrolase</keyword>
<keyword evidence="6" id="KW-0694">RNA-binding</keyword>
<sequence length="521" mass="59684">MSAVKAPSYTKDVQIEEDVSFEALITNRQLLRGVLEAGYESPSPIQLKAIPPGKLGLDVIAQAKSGTGKTIAFGIVALEMIDPNDPLPQVLIIAPTREIAIQTQDVIASIGRFMKKLKCHVFIGGFSVEEDWKKLERCQIVVGTPGRLEFLLSQKKLPIKSLRLVVLDEIDKLLDHNFRPVIRKIFTKLPSKKQVMVFSATYEEHLLKQLHNNYTYEPHHVMLAVNTPSLEGVTQYYQVVSPPLDDNWVGKYKFYEEKFKKLADLLSQVPFYQCIVFINHRGRAADLANYLTKNGWTAMNISGGLDQKARLKTMSKARNFQLRVLVCSDLIARGIDIERVNLVVNIDMPKDPETYLHRVGRTGRYGTYGLAISFVDKDEMEFLEHLQTHYDVKMEPLPDVIPNEHHQRPLASEADMKAYEKLSSAREKIEMEGDAIPVILTKPESENIEACMQDVTDDDDDPNDNEQDEEANSEISSQYWDYPYHGYHWTHPWYAWPYYRTAPQPYYNRYEGDFIPPDIPF</sequence>
<dbReference type="SUPFAM" id="SSF52540">
    <property type="entry name" value="P-loop containing nucleoside triphosphate hydrolases"/>
    <property type="match status" value="1"/>
</dbReference>
<dbReference type="InterPro" id="IPR011545">
    <property type="entry name" value="DEAD/DEAH_box_helicase_dom"/>
</dbReference>
<dbReference type="GO" id="GO:0003724">
    <property type="term" value="F:RNA helicase activity"/>
    <property type="evidence" value="ECO:0007669"/>
    <property type="project" value="UniProtKB-EC"/>
</dbReference>
<name>A0A9N9DCN5_9GLOM</name>
<dbReference type="EC" id="3.6.4.13" evidence="1"/>
<dbReference type="SMART" id="SM00490">
    <property type="entry name" value="HELICc"/>
    <property type="match status" value="1"/>
</dbReference>
<dbReference type="InterPro" id="IPR014001">
    <property type="entry name" value="Helicase_ATP-bd"/>
</dbReference>
<keyword evidence="2" id="KW-0547">Nucleotide-binding</keyword>
<dbReference type="PANTHER" id="PTHR47959:SF1">
    <property type="entry name" value="ATP-DEPENDENT RNA HELICASE DBPA"/>
    <property type="match status" value="1"/>
</dbReference>
<dbReference type="CDD" id="cd18787">
    <property type="entry name" value="SF2_C_DEAD"/>
    <property type="match status" value="1"/>
</dbReference>
<dbReference type="Proteomes" id="UP000789739">
    <property type="component" value="Unassembled WGS sequence"/>
</dbReference>
<keyword evidence="4" id="KW-0347">Helicase</keyword>
<comment type="catalytic activity">
    <reaction evidence="7">
        <text>ATP + H2O = ADP + phosphate + H(+)</text>
        <dbReference type="Rhea" id="RHEA:13065"/>
        <dbReference type="ChEBI" id="CHEBI:15377"/>
        <dbReference type="ChEBI" id="CHEBI:15378"/>
        <dbReference type="ChEBI" id="CHEBI:30616"/>
        <dbReference type="ChEBI" id="CHEBI:43474"/>
        <dbReference type="ChEBI" id="CHEBI:456216"/>
        <dbReference type="EC" id="3.6.4.13"/>
    </reaction>
</comment>
<dbReference type="Gene3D" id="3.40.50.300">
    <property type="entry name" value="P-loop containing nucleotide triphosphate hydrolases"/>
    <property type="match status" value="2"/>
</dbReference>
<dbReference type="GO" id="GO:0005829">
    <property type="term" value="C:cytosol"/>
    <property type="evidence" value="ECO:0007669"/>
    <property type="project" value="TreeGrafter"/>
</dbReference>
<dbReference type="Pfam" id="PF00270">
    <property type="entry name" value="DEAD"/>
    <property type="match status" value="1"/>
</dbReference>
<feature type="domain" description="Helicase ATP-binding" evidence="9">
    <location>
        <begin position="50"/>
        <end position="220"/>
    </location>
</feature>
<protein>
    <recommendedName>
        <fullName evidence="1">RNA helicase</fullName>
        <ecNumber evidence="1">3.6.4.13</ecNumber>
    </recommendedName>
</protein>
<dbReference type="PROSITE" id="PS51192">
    <property type="entry name" value="HELICASE_ATP_BIND_1"/>
    <property type="match status" value="1"/>
</dbReference>
<comment type="caution">
    <text evidence="11">The sequence shown here is derived from an EMBL/GenBank/DDBJ whole genome shotgun (WGS) entry which is preliminary data.</text>
</comment>
<feature type="region of interest" description="Disordered" evidence="8">
    <location>
        <begin position="454"/>
        <end position="473"/>
    </location>
</feature>
<dbReference type="GO" id="GO:0003723">
    <property type="term" value="F:RNA binding"/>
    <property type="evidence" value="ECO:0007669"/>
    <property type="project" value="UniProtKB-KW"/>
</dbReference>
<dbReference type="GO" id="GO:0016787">
    <property type="term" value="F:hydrolase activity"/>
    <property type="evidence" value="ECO:0007669"/>
    <property type="project" value="UniProtKB-KW"/>
</dbReference>
<dbReference type="OrthoDB" id="434041at2759"/>
<reference evidence="11" key="1">
    <citation type="submission" date="2021-06" db="EMBL/GenBank/DDBJ databases">
        <authorList>
            <person name="Kallberg Y."/>
            <person name="Tangrot J."/>
            <person name="Rosling A."/>
        </authorList>
    </citation>
    <scope>NUCLEOTIDE SEQUENCE</scope>
    <source>
        <strain evidence="11">BR232B</strain>
    </source>
</reference>
<dbReference type="GO" id="GO:0005524">
    <property type="term" value="F:ATP binding"/>
    <property type="evidence" value="ECO:0007669"/>
    <property type="project" value="UniProtKB-KW"/>
</dbReference>
<evidence type="ECO:0000313" key="12">
    <source>
        <dbReference type="Proteomes" id="UP000789739"/>
    </source>
</evidence>
<evidence type="ECO:0000313" key="11">
    <source>
        <dbReference type="EMBL" id="CAG8630602.1"/>
    </source>
</evidence>
<dbReference type="SMART" id="SM00487">
    <property type="entry name" value="DEXDc"/>
    <property type="match status" value="1"/>
</dbReference>
<evidence type="ECO:0000256" key="1">
    <source>
        <dbReference type="ARBA" id="ARBA00012552"/>
    </source>
</evidence>
<dbReference type="AlphaFoldDB" id="A0A9N9DCN5"/>
<organism evidence="11 12">
    <name type="scientific">Paraglomus brasilianum</name>
    <dbReference type="NCBI Taxonomy" id="144538"/>
    <lineage>
        <taxon>Eukaryota</taxon>
        <taxon>Fungi</taxon>
        <taxon>Fungi incertae sedis</taxon>
        <taxon>Mucoromycota</taxon>
        <taxon>Glomeromycotina</taxon>
        <taxon>Glomeromycetes</taxon>
        <taxon>Paraglomerales</taxon>
        <taxon>Paraglomeraceae</taxon>
        <taxon>Paraglomus</taxon>
    </lineage>
</organism>
<accession>A0A9N9DCN5</accession>
<proteinExistence type="predicted"/>
<evidence type="ECO:0000256" key="7">
    <source>
        <dbReference type="ARBA" id="ARBA00047984"/>
    </source>
</evidence>
<evidence type="ECO:0000256" key="8">
    <source>
        <dbReference type="SAM" id="MobiDB-lite"/>
    </source>
</evidence>
<feature type="domain" description="Helicase C-terminal" evidence="10">
    <location>
        <begin position="261"/>
        <end position="405"/>
    </location>
</feature>
<evidence type="ECO:0000256" key="5">
    <source>
        <dbReference type="ARBA" id="ARBA00022840"/>
    </source>
</evidence>
<dbReference type="PROSITE" id="PS51194">
    <property type="entry name" value="HELICASE_CTER"/>
    <property type="match status" value="1"/>
</dbReference>
<gene>
    <name evidence="11" type="ORF">PBRASI_LOCUS9228</name>
</gene>
<dbReference type="InterPro" id="IPR050079">
    <property type="entry name" value="DEAD_box_RNA_helicase"/>
</dbReference>
<evidence type="ECO:0000256" key="3">
    <source>
        <dbReference type="ARBA" id="ARBA00022801"/>
    </source>
</evidence>
<evidence type="ECO:0000256" key="4">
    <source>
        <dbReference type="ARBA" id="ARBA00022806"/>
    </source>
</evidence>
<dbReference type="InterPro" id="IPR027417">
    <property type="entry name" value="P-loop_NTPase"/>
</dbReference>
<dbReference type="Pfam" id="PF00271">
    <property type="entry name" value="Helicase_C"/>
    <property type="match status" value="1"/>
</dbReference>
<dbReference type="EMBL" id="CAJVPI010001918">
    <property type="protein sequence ID" value="CAG8630602.1"/>
    <property type="molecule type" value="Genomic_DNA"/>
</dbReference>
<evidence type="ECO:0000256" key="6">
    <source>
        <dbReference type="ARBA" id="ARBA00022884"/>
    </source>
</evidence>